<dbReference type="EMBL" id="JAVRJZ010000018">
    <property type="protein sequence ID" value="KAK2708191.1"/>
    <property type="molecule type" value="Genomic_DNA"/>
</dbReference>
<evidence type="ECO:0000313" key="2">
    <source>
        <dbReference type="Proteomes" id="UP001187531"/>
    </source>
</evidence>
<name>A0AA88L0G6_ARTSF</name>
<sequence>MIKSGGLAAGKKDLPFKGRVKNYEKLITVEIGANAQKKNTRRQICSYLVTNHVADWTMLMSNQNLHKLGVAYPREQLYK</sequence>
<protein>
    <submittedName>
        <fullName evidence="1">Uncharacterized protein</fullName>
    </submittedName>
</protein>
<gene>
    <name evidence="1" type="ORF">QYM36_013950</name>
</gene>
<comment type="caution">
    <text evidence="1">The sequence shown here is derived from an EMBL/GenBank/DDBJ whole genome shotgun (WGS) entry which is preliminary data.</text>
</comment>
<evidence type="ECO:0000313" key="1">
    <source>
        <dbReference type="EMBL" id="KAK2708191.1"/>
    </source>
</evidence>
<keyword evidence="2" id="KW-1185">Reference proteome</keyword>
<accession>A0AA88L0G6</accession>
<dbReference type="AlphaFoldDB" id="A0AA88L0G6"/>
<organism evidence="1 2">
    <name type="scientific">Artemia franciscana</name>
    <name type="common">Brine shrimp</name>
    <name type="synonym">Artemia sanfranciscana</name>
    <dbReference type="NCBI Taxonomy" id="6661"/>
    <lineage>
        <taxon>Eukaryota</taxon>
        <taxon>Metazoa</taxon>
        <taxon>Ecdysozoa</taxon>
        <taxon>Arthropoda</taxon>
        <taxon>Crustacea</taxon>
        <taxon>Branchiopoda</taxon>
        <taxon>Anostraca</taxon>
        <taxon>Artemiidae</taxon>
        <taxon>Artemia</taxon>
    </lineage>
</organism>
<dbReference type="Proteomes" id="UP001187531">
    <property type="component" value="Unassembled WGS sequence"/>
</dbReference>
<proteinExistence type="predicted"/>
<reference evidence="1" key="1">
    <citation type="submission" date="2023-07" db="EMBL/GenBank/DDBJ databases">
        <title>Chromosome-level genome assembly of Artemia franciscana.</title>
        <authorList>
            <person name="Jo E."/>
        </authorList>
    </citation>
    <scope>NUCLEOTIDE SEQUENCE</scope>
    <source>
        <tissue evidence="1">Whole body</tissue>
    </source>
</reference>